<dbReference type="PANTHER" id="PTHR46056:SF12">
    <property type="entry name" value="LONG-CHAIN-ALCOHOL OXIDASE"/>
    <property type="match status" value="1"/>
</dbReference>
<keyword evidence="2" id="KW-0285">Flavoprotein</keyword>
<dbReference type="GO" id="GO:0050660">
    <property type="term" value="F:flavin adenine dinucleotide binding"/>
    <property type="evidence" value="ECO:0007669"/>
    <property type="project" value="InterPro"/>
</dbReference>
<dbReference type="Pfam" id="PF00890">
    <property type="entry name" value="FAD_binding_2"/>
    <property type="match status" value="1"/>
</dbReference>
<dbReference type="InterPro" id="IPR003953">
    <property type="entry name" value="FAD-dep_OxRdtase_2_FAD-bd"/>
</dbReference>
<dbReference type="GO" id="GO:0016614">
    <property type="term" value="F:oxidoreductase activity, acting on CH-OH group of donors"/>
    <property type="evidence" value="ECO:0007669"/>
    <property type="project" value="InterPro"/>
</dbReference>
<name>A0A6J6FSA9_9ZZZZ</name>
<proteinExistence type="inferred from homology"/>
<evidence type="ECO:0000259" key="5">
    <source>
        <dbReference type="Pfam" id="PF00732"/>
    </source>
</evidence>
<keyword evidence="4" id="KW-0560">Oxidoreductase</keyword>
<protein>
    <submittedName>
        <fullName evidence="8">Unannotated protein</fullName>
    </submittedName>
</protein>
<dbReference type="InterPro" id="IPR007867">
    <property type="entry name" value="GMC_OxRtase_C"/>
</dbReference>
<evidence type="ECO:0000256" key="3">
    <source>
        <dbReference type="ARBA" id="ARBA00022827"/>
    </source>
</evidence>
<organism evidence="8">
    <name type="scientific">freshwater metagenome</name>
    <dbReference type="NCBI Taxonomy" id="449393"/>
    <lineage>
        <taxon>unclassified sequences</taxon>
        <taxon>metagenomes</taxon>
        <taxon>ecological metagenomes</taxon>
    </lineage>
</organism>
<dbReference type="SUPFAM" id="SSF51905">
    <property type="entry name" value="FAD/NAD(P)-binding domain"/>
    <property type="match status" value="1"/>
</dbReference>
<dbReference type="Gene3D" id="3.50.50.60">
    <property type="entry name" value="FAD/NAD(P)-binding domain"/>
    <property type="match status" value="2"/>
</dbReference>
<evidence type="ECO:0000259" key="7">
    <source>
        <dbReference type="Pfam" id="PF05199"/>
    </source>
</evidence>
<reference evidence="8" key="1">
    <citation type="submission" date="2020-05" db="EMBL/GenBank/DDBJ databases">
        <authorList>
            <person name="Chiriac C."/>
            <person name="Salcher M."/>
            <person name="Ghai R."/>
            <person name="Kavagutti S V."/>
        </authorList>
    </citation>
    <scope>NUCLEOTIDE SEQUENCE</scope>
</reference>
<feature type="domain" description="Glucose-methanol-choline oxidoreductase N-terminal" evidence="5">
    <location>
        <begin position="57"/>
        <end position="264"/>
    </location>
</feature>
<evidence type="ECO:0000313" key="8">
    <source>
        <dbReference type="EMBL" id="CAB4589904.1"/>
    </source>
</evidence>
<sequence length="485" mass="52326">MIPHEAHLRCDVVVIGSGAGGATTAAELAEAGFDVVIVEEGPWVDQDSVRPFSLEQMDRQYRSGGVTVALGLPSIAYTEGRCAGGGTEVNSGLSFRPPLDVVEQWRREFRIDGLDLDELGLIADEVEREINVTTVPGRATPASEILRRGAEALGWRNSEIPRWMRYPAGGDAVTGKRQSMTRTYLPRAFAAGARMLVDARVDRVVTLGSAVHVEITYGDGTGRVPGAAVHCRWVFVCGGAIQTPALLQRSGFRRNIGRTLAVHPTVKLTARFADEVNVPDDVPVHQVKEFAPHLSFGGSASHSGLVALALSDEWATFSGAVETWRRMSVYYAAITSEGRGLVQAIPGLRDPLVTYRLTRRDRELLRSGLSRLALLMLEAGATEVFPSFRGAPVVRTRADLATLQERFAASRASVMTVHLCSTVPLGEHSSRCGADSFGQVHGSERVFVNDASLLPTAPGVNPQATVMAIAIRNVRHFIDSRGASR</sequence>
<dbReference type="AlphaFoldDB" id="A0A6J6FSA9"/>
<gene>
    <name evidence="8" type="ORF">UFOPK1493_03687</name>
</gene>
<dbReference type="EMBL" id="CAEZSR010000222">
    <property type="protein sequence ID" value="CAB4589904.1"/>
    <property type="molecule type" value="Genomic_DNA"/>
</dbReference>
<feature type="domain" description="FAD-dependent oxidoreductase 2 FAD-binding" evidence="6">
    <location>
        <begin position="11"/>
        <end position="42"/>
    </location>
</feature>
<feature type="domain" description="Glucose-methanol-choline oxidoreductase C-terminal" evidence="7">
    <location>
        <begin position="353"/>
        <end position="470"/>
    </location>
</feature>
<keyword evidence="3" id="KW-0274">FAD</keyword>
<dbReference type="InterPro" id="IPR000172">
    <property type="entry name" value="GMC_OxRdtase_N"/>
</dbReference>
<dbReference type="Pfam" id="PF05199">
    <property type="entry name" value="GMC_oxred_C"/>
    <property type="match status" value="1"/>
</dbReference>
<dbReference type="PANTHER" id="PTHR46056">
    <property type="entry name" value="LONG-CHAIN-ALCOHOL OXIDASE"/>
    <property type="match status" value="1"/>
</dbReference>
<comment type="similarity">
    <text evidence="1">Belongs to the GMC oxidoreductase family.</text>
</comment>
<evidence type="ECO:0000259" key="6">
    <source>
        <dbReference type="Pfam" id="PF00890"/>
    </source>
</evidence>
<dbReference type="InterPro" id="IPR036188">
    <property type="entry name" value="FAD/NAD-bd_sf"/>
</dbReference>
<evidence type="ECO:0000256" key="1">
    <source>
        <dbReference type="ARBA" id="ARBA00010790"/>
    </source>
</evidence>
<dbReference type="Pfam" id="PF00732">
    <property type="entry name" value="GMC_oxred_N"/>
    <property type="match status" value="1"/>
</dbReference>
<accession>A0A6J6FSA9</accession>
<evidence type="ECO:0000256" key="4">
    <source>
        <dbReference type="ARBA" id="ARBA00023002"/>
    </source>
</evidence>
<evidence type="ECO:0000256" key="2">
    <source>
        <dbReference type="ARBA" id="ARBA00022630"/>
    </source>
</evidence>